<feature type="region of interest" description="Disordered" evidence="1">
    <location>
        <begin position="1"/>
        <end position="30"/>
    </location>
</feature>
<feature type="region of interest" description="Disordered" evidence="1">
    <location>
        <begin position="677"/>
        <end position="698"/>
    </location>
</feature>
<feature type="compositionally biased region" description="Polar residues" evidence="1">
    <location>
        <begin position="610"/>
        <end position="621"/>
    </location>
</feature>
<evidence type="ECO:0000256" key="1">
    <source>
        <dbReference type="SAM" id="MobiDB-lite"/>
    </source>
</evidence>
<proteinExistence type="predicted"/>
<dbReference type="Proteomes" id="UP000757232">
    <property type="component" value="Unassembled WGS sequence"/>
</dbReference>
<comment type="caution">
    <text evidence="2">The sequence shown here is derived from an EMBL/GenBank/DDBJ whole genome shotgun (WGS) entry which is preliminary data.</text>
</comment>
<dbReference type="AlphaFoldDB" id="A0A9Q5I039"/>
<dbReference type="InterPro" id="IPR011990">
    <property type="entry name" value="TPR-like_helical_dom_sf"/>
</dbReference>
<dbReference type="Gene3D" id="1.25.40.10">
    <property type="entry name" value="Tetratricopeptide repeat domain"/>
    <property type="match status" value="1"/>
</dbReference>
<name>A0A9Q5I039_SANBA</name>
<evidence type="ECO:0000313" key="3">
    <source>
        <dbReference type="Proteomes" id="UP000757232"/>
    </source>
</evidence>
<reference evidence="2" key="1">
    <citation type="submission" date="2016-06" db="EMBL/GenBank/DDBJ databases">
        <title>Draft Genome sequence of the fungus Inonotus baumii.</title>
        <authorList>
            <person name="Zhu H."/>
            <person name="Lin W."/>
        </authorList>
    </citation>
    <scope>NUCLEOTIDE SEQUENCE</scope>
    <source>
        <strain evidence="2">821</strain>
    </source>
</reference>
<feature type="compositionally biased region" description="Polar residues" evidence="1">
    <location>
        <begin position="8"/>
        <end position="28"/>
    </location>
</feature>
<organism evidence="2 3">
    <name type="scientific">Sanghuangporus baumii</name>
    <name type="common">Phellinus baumii</name>
    <dbReference type="NCBI Taxonomy" id="108892"/>
    <lineage>
        <taxon>Eukaryota</taxon>
        <taxon>Fungi</taxon>
        <taxon>Dikarya</taxon>
        <taxon>Basidiomycota</taxon>
        <taxon>Agaricomycotina</taxon>
        <taxon>Agaricomycetes</taxon>
        <taxon>Hymenochaetales</taxon>
        <taxon>Hymenochaetaceae</taxon>
        <taxon>Sanghuangporus</taxon>
    </lineage>
</organism>
<protein>
    <submittedName>
        <fullName evidence="2">Uncharacterized protein</fullName>
    </submittedName>
</protein>
<feature type="region of interest" description="Disordered" evidence="1">
    <location>
        <begin position="610"/>
        <end position="640"/>
    </location>
</feature>
<dbReference type="EMBL" id="LNZH02000165">
    <property type="protein sequence ID" value="OCB89069.1"/>
    <property type="molecule type" value="Genomic_DNA"/>
</dbReference>
<evidence type="ECO:0000313" key="2">
    <source>
        <dbReference type="EMBL" id="OCB89069.1"/>
    </source>
</evidence>
<sequence length="963" mass="106662">MSRSSSSNAQAMSLAGPSSGSTPRSGASLQYLKDRELLSIIRRTVETRKEVPASKRRDPGKGYSRAAGVTYTNVYLELRRRGAQSLITTCPEVFVYIAEHCVFTGEIKVLDSVVEDSIELADLVREGKGDEEVERHHRAMENVLKVLASSHIPRPPGPIPLQQHISVLDLFKALLLDRQPSKVQPNLTLDCLDGVLKSVISLSADWHRIAPLLEPLLRCVRNMPTRKVIYDPKLKGSESLTTEQLVDSILSRLHRLVHLMVTNGLHSLSFGFLEALLRKGLIPSQVIRQSDSELDFHNFMISVLLRWSAYYGWPDRALQVLRIEDPIGKKRQAEYHLNAELELANTKLNTGFLSDEGRVQAEEFSKSRLATDAVMSTKEQEHYSTLGNDLFSSFLIADATKLTRCSQIVGLMLSRFPTIRLNNALIHTFFKTAREINAASAAELMYAALRSTCDFDQYVNGLLRGGVLPWLLGHLVHQKKNRELARLFVQDVIKSPNEVSLYERGDVIAICAAGGNVAETRSLWERYAVGPGSKMVTGHTRCMVGIVKLFKGISDMTAKNSREVEDGGRDISGTKETQLRDVAASDLPNYSSDQGAQSCCFGTTASPTVLRQTSDGKNPTAPSFRVGTSVKRDASDGMNTIPEADDLELEVTDAWKTGSASRHDITEIILAPTDVERPGRYGVSEPVTRNPDVSDEPEPDEYIVFAHKVLDAYRRAKEPLHRASHHDLNALARASDMLGNVRQSMQALQTIVDRKEIPDTHDMNVVMIAMAARDPMRAEEMLALMLQEGMHLNTLTFTAVIVGWLKKGNTKRASRVYSRAMRADHAKLTADVGTSLLIALVDSCCSSEGIEVGQVRTDVWMHRTFLRQAYSLIKTESYRDSAIPHDFGERCVGAALRLEEAGLACYFWKQLLETAALCETDQQRELRHGIARLVAKATAKGTIGVEEGDRMIAELGSGGFKGV</sequence>
<dbReference type="OrthoDB" id="185373at2759"/>
<accession>A0A9Q5I039</accession>
<gene>
    <name evidence="2" type="ORF">A7U60_g3752</name>
</gene>
<keyword evidence="3" id="KW-1185">Reference proteome</keyword>